<keyword evidence="2" id="KW-0732">Signal</keyword>
<dbReference type="STRING" id="8078.ENSFHEP00000015369"/>
<dbReference type="AlphaFoldDB" id="A0A3Q2PQT1"/>
<sequence>MLQAIVYSFIGFTHLLHFLCTSVAVNSDSVSLQKRIIGGQPCRNTERHYHVVLYSFDDFSCGGSLISDRWILTAAHCAEGLTAGLGEHPPNNNQNLNNNQHSVLDRIEMFGPNHDIVMVRLQTPTTIRPVQLPNCRNRLRIGDTVQLAGNAATGTGPNFQRSKKNVLLLINVFTSIRGWQLSLFHYKTKHVNMKSEEDLCFPQGDSGGGVVRNNMIYGVISATGNGTHACQAQAYMMDVCEYLPWINQVLALP</sequence>
<dbReference type="InterPro" id="IPR001314">
    <property type="entry name" value="Peptidase_S1A"/>
</dbReference>
<dbReference type="PROSITE" id="PS00134">
    <property type="entry name" value="TRYPSIN_HIS"/>
    <property type="match status" value="1"/>
</dbReference>
<dbReference type="InterPro" id="IPR009003">
    <property type="entry name" value="Peptidase_S1_PA"/>
</dbReference>
<dbReference type="InterPro" id="IPR043504">
    <property type="entry name" value="Peptidase_S1_PA_chymotrypsin"/>
</dbReference>
<organism evidence="4 5">
    <name type="scientific">Fundulus heteroclitus</name>
    <name type="common">Killifish</name>
    <name type="synonym">Mummichog</name>
    <dbReference type="NCBI Taxonomy" id="8078"/>
    <lineage>
        <taxon>Eukaryota</taxon>
        <taxon>Metazoa</taxon>
        <taxon>Chordata</taxon>
        <taxon>Craniata</taxon>
        <taxon>Vertebrata</taxon>
        <taxon>Euteleostomi</taxon>
        <taxon>Actinopterygii</taxon>
        <taxon>Neopterygii</taxon>
        <taxon>Teleostei</taxon>
        <taxon>Neoteleostei</taxon>
        <taxon>Acanthomorphata</taxon>
        <taxon>Ovalentaria</taxon>
        <taxon>Atherinomorphae</taxon>
        <taxon>Cyprinodontiformes</taxon>
        <taxon>Fundulidae</taxon>
        <taxon>Fundulus</taxon>
    </lineage>
</organism>
<dbReference type="Ensembl" id="ENSFHET00000023466.1">
    <property type="protein sequence ID" value="ENSFHEP00000015369.1"/>
    <property type="gene ID" value="ENSFHEG00000016982.1"/>
</dbReference>
<dbReference type="GO" id="GO:0030141">
    <property type="term" value="C:secretory granule"/>
    <property type="evidence" value="ECO:0007669"/>
    <property type="project" value="TreeGrafter"/>
</dbReference>
<evidence type="ECO:0000313" key="4">
    <source>
        <dbReference type="Ensembl" id="ENSFHEP00000015369.1"/>
    </source>
</evidence>
<dbReference type="GO" id="GO:0004252">
    <property type="term" value="F:serine-type endopeptidase activity"/>
    <property type="evidence" value="ECO:0007669"/>
    <property type="project" value="InterPro"/>
</dbReference>
<dbReference type="GeneTree" id="ENSGT00390000009571"/>
<dbReference type="GO" id="GO:0006508">
    <property type="term" value="P:proteolysis"/>
    <property type="evidence" value="ECO:0007669"/>
    <property type="project" value="InterPro"/>
</dbReference>
<accession>A0A3Q2PQT1</accession>
<dbReference type="SUPFAM" id="SSF50494">
    <property type="entry name" value="Trypsin-like serine proteases"/>
    <property type="match status" value="1"/>
</dbReference>
<reference evidence="4" key="2">
    <citation type="submission" date="2025-09" db="UniProtKB">
        <authorList>
            <consortium name="Ensembl"/>
        </authorList>
    </citation>
    <scope>IDENTIFICATION</scope>
</reference>
<feature type="signal peptide" evidence="2">
    <location>
        <begin position="1"/>
        <end position="24"/>
    </location>
</feature>
<feature type="chain" id="PRO_5018528991" description="Peptidase S1 domain-containing protein" evidence="2">
    <location>
        <begin position="25"/>
        <end position="253"/>
    </location>
</feature>
<evidence type="ECO:0000259" key="3">
    <source>
        <dbReference type="PROSITE" id="PS50240"/>
    </source>
</evidence>
<dbReference type="InterPro" id="IPR001254">
    <property type="entry name" value="Trypsin_dom"/>
</dbReference>
<dbReference type="SMART" id="SM00020">
    <property type="entry name" value="Tryp_SPc"/>
    <property type="match status" value="1"/>
</dbReference>
<evidence type="ECO:0000313" key="5">
    <source>
        <dbReference type="Proteomes" id="UP000265000"/>
    </source>
</evidence>
<protein>
    <recommendedName>
        <fullName evidence="3">Peptidase S1 domain-containing protein</fullName>
    </recommendedName>
</protein>
<evidence type="ECO:0000256" key="2">
    <source>
        <dbReference type="SAM" id="SignalP"/>
    </source>
</evidence>
<proteinExistence type="predicted"/>
<keyword evidence="1" id="KW-1015">Disulfide bond</keyword>
<dbReference type="Gene3D" id="2.40.10.10">
    <property type="entry name" value="Trypsin-like serine proteases"/>
    <property type="match status" value="1"/>
</dbReference>
<dbReference type="InterPro" id="IPR018114">
    <property type="entry name" value="TRYPSIN_HIS"/>
</dbReference>
<dbReference type="Proteomes" id="UP000265000">
    <property type="component" value="Unplaced"/>
</dbReference>
<name>A0A3Q2PQT1_FUNHE</name>
<evidence type="ECO:0000256" key="1">
    <source>
        <dbReference type="ARBA" id="ARBA00023157"/>
    </source>
</evidence>
<dbReference type="Pfam" id="PF00089">
    <property type="entry name" value="Trypsin"/>
    <property type="match status" value="1"/>
</dbReference>
<feature type="domain" description="Peptidase S1" evidence="3">
    <location>
        <begin position="36"/>
        <end position="251"/>
    </location>
</feature>
<dbReference type="PANTHER" id="PTHR24271">
    <property type="entry name" value="KALLIKREIN-RELATED"/>
    <property type="match status" value="1"/>
</dbReference>
<keyword evidence="5" id="KW-1185">Reference proteome</keyword>
<dbReference type="PRINTS" id="PR00722">
    <property type="entry name" value="CHYMOTRYPSIN"/>
</dbReference>
<reference evidence="4" key="1">
    <citation type="submission" date="2025-08" db="UniProtKB">
        <authorList>
            <consortium name="Ensembl"/>
        </authorList>
    </citation>
    <scope>IDENTIFICATION</scope>
</reference>
<dbReference type="PANTHER" id="PTHR24271:SF48">
    <property type="entry name" value="KALLIKREIN-14"/>
    <property type="match status" value="1"/>
</dbReference>
<dbReference type="PROSITE" id="PS50240">
    <property type="entry name" value="TRYPSIN_DOM"/>
    <property type="match status" value="1"/>
</dbReference>